<keyword evidence="9" id="KW-1185">Reference proteome</keyword>
<dbReference type="RefSeq" id="XP_020130450.1">
    <property type="nucleotide sequence ID" value="XM_020273091.1"/>
</dbReference>
<accession>A0A1J9QYQ1</accession>
<dbReference type="Gene3D" id="3.50.50.100">
    <property type="match status" value="1"/>
</dbReference>
<dbReference type="GO" id="GO:0003954">
    <property type="term" value="F:NADH dehydrogenase activity"/>
    <property type="evidence" value="ECO:0007669"/>
    <property type="project" value="InterPro"/>
</dbReference>
<evidence type="ECO:0000256" key="2">
    <source>
        <dbReference type="ARBA" id="ARBA00022630"/>
    </source>
</evidence>
<evidence type="ECO:0000313" key="9">
    <source>
        <dbReference type="Proteomes" id="UP000183809"/>
    </source>
</evidence>
<evidence type="ECO:0000256" key="6">
    <source>
        <dbReference type="SAM" id="MobiDB-lite"/>
    </source>
</evidence>
<keyword evidence="2" id="KW-0285">Flavoprotein</keyword>
<evidence type="ECO:0000313" key="8">
    <source>
        <dbReference type="EMBL" id="OJD34190.1"/>
    </source>
</evidence>
<comment type="similarity">
    <text evidence="1">Belongs to the NADH dehydrogenase family.</text>
</comment>
<feature type="compositionally biased region" description="Low complexity" evidence="6">
    <location>
        <begin position="57"/>
        <end position="75"/>
    </location>
</feature>
<evidence type="ECO:0000256" key="5">
    <source>
        <dbReference type="ARBA" id="ARBA00023027"/>
    </source>
</evidence>
<dbReference type="EMBL" id="MNUE01000024">
    <property type="protein sequence ID" value="OJD34190.1"/>
    <property type="molecule type" value="Genomic_DNA"/>
</dbReference>
<proteinExistence type="inferred from homology"/>
<evidence type="ECO:0000256" key="1">
    <source>
        <dbReference type="ARBA" id="ARBA00005272"/>
    </source>
</evidence>
<reference evidence="8 9" key="1">
    <citation type="submission" date="2016-10" db="EMBL/GenBank/DDBJ databases">
        <title>Proteomics and genomics reveal pathogen-plant mechanisms compatible with a hemibiotrophic lifestyle of Diplodia corticola.</title>
        <authorList>
            <person name="Fernandes I."/>
            <person name="De Jonge R."/>
            <person name="Van De Peer Y."/>
            <person name="Devreese B."/>
            <person name="Alves A."/>
            <person name="Esteves A.C."/>
        </authorList>
    </citation>
    <scope>NUCLEOTIDE SEQUENCE [LARGE SCALE GENOMIC DNA]</scope>
    <source>
        <strain evidence="8 9">CBS 112549</strain>
    </source>
</reference>
<organism evidence="8 9">
    <name type="scientific">Diplodia corticola</name>
    <dbReference type="NCBI Taxonomy" id="236234"/>
    <lineage>
        <taxon>Eukaryota</taxon>
        <taxon>Fungi</taxon>
        <taxon>Dikarya</taxon>
        <taxon>Ascomycota</taxon>
        <taxon>Pezizomycotina</taxon>
        <taxon>Dothideomycetes</taxon>
        <taxon>Dothideomycetes incertae sedis</taxon>
        <taxon>Botryosphaeriales</taxon>
        <taxon>Botryosphaeriaceae</taxon>
        <taxon>Diplodia</taxon>
    </lineage>
</organism>
<protein>
    <submittedName>
        <fullName evidence="8">Fad nad-binding domain-containing protein</fullName>
    </submittedName>
</protein>
<feature type="compositionally biased region" description="Acidic residues" evidence="6">
    <location>
        <begin position="45"/>
        <end position="56"/>
    </location>
</feature>
<dbReference type="PANTHER" id="PTHR43706:SF17">
    <property type="entry name" value="NADH DEHYDROGENASE (EUROFUNG)"/>
    <property type="match status" value="1"/>
</dbReference>
<dbReference type="InterPro" id="IPR036188">
    <property type="entry name" value="FAD/NAD-bd_sf"/>
</dbReference>
<sequence length="518" mass="57030">MIQKPASAAPAARLEEDDNDNDDDNTPPYYDPNEDSQDNNLNDYLDPDDDDDDDDNNNPSSSSSSSSTTPISSPNGKQRITIIGTGWAGHTLATSLDPHKFAITIISPSPSLVYTPLLARVAAAPAAPAPHLAEEPVRNRAGTRNRIRYVKARVESADLARRRLRVRTAFEWPRGADDEEKVVLDDDDGMRFDVLAVAPGCVADLLGDVPGAAEYAQFVRTAEDARVLRRRLLELLDKASVPGLTEWERRDRLRVVVVGGGPVGWELCVEVGGLVRGELGRLYPGVVGLLRVVVFDVGARIRSAYERRLYEYARERLVGREGVEVRVDAHVERVGREELWTKEDGRVPCGLVIWATANTNVPLVERLDAKKSSGGLVRLLTDSRLRVYKPEGEVEADGSGDVDDDDKVWEGVYGLGDACDIEGAPLPTTAEVAVQKARYLASVLNSGSETPYKYRPKGLATYLGGHDGIIQDGEWTGKLAWLSWKQGSSAWTRSFRTRSMMFLTWGFNRLFGTELARL</sequence>
<dbReference type="PANTHER" id="PTHR43706">
    <property type="entry name" value="NADH DEHYDROGENASE"/>
    <property type="match status" value="1"/>
</dbReference>
<dbReference type="SUPFAM" id="SSF51905">
    <property type="entry name" value="FAD/NAD(P)-binding domain"/>
    <property type="match status" value="1"/>
</dbReference>
<evidence type="ECO:0000259" key="7">
    <source>
        <dbReference type="Pfam" id="PF07992"/>
    </source>
</evidence>
<dbReference type="STRING" id="236234.A0A1J9QYQ1"/>
<dbReference type="AlphaFoldDB" id="A0A1J9QYQ1"/>
<feature type="domain" description="FAD/NAD(P)-binding" evidence="7">
    <location>
        <begin position="79"/>
        <end position="387"/>
    </location>
</feature>
<comment type="caution">
    <text evidence="8">The sequence shown here is derived from an EMBL/GenBank/DDBJ whole genome shotgun (WGS) entry which is preliminary data.</text>
</comment>
<feature type="region of interest" description="Disordered" evidence="6">
    <location>
        <begin position="1"/>
        <end position="78"/>
    </location>
</feature>
<feature type="compositionally biased region" description="Acidic residues" evidence="6">
    <location>
        <begin position="15"/>
        <end position="25"/>
    </location>
</feature>
<dbReference type="Proteomes" id="UP000183809">
    <property type="component" value="Unassembled WGS sequence"/>
</dbReference>
<dbReference type="GO" id="GO:0005739">
    <property type="term" value="C:mitochondrion"/>
    <property type="evidence" value="ECO:0007669"/>
    <property type="project" value="TreeGrafter"/>
</dbReference>
<dbReference type="InterPro" id="IPR045024">
    <property type="entry name" value="NDH-2"/>
</dbReference>
<dbReference type="OrthoDB" id="3244603at2759"/>
<evidence type="ECO:0000256" key="3">
    <source>
        <dbReference type="ARBA" id="ARBA00022827"/>
    </source>
</evidence>
<keyword evidence="5" id="KW-0520">NAD</keyword>
<dbReference type="Pfam" id="PF07992">
    <property type="entry name" value="Pyr_redox_2"/>
    <property type="match status" value="1"/>
</dbReference>
<name>A0A1J9QYQ1_9PEZI</name>
<dbReference type="InterPro" id="IPR023753">
    <property type="entry name" value="FAD/NAD-binding_dom"/>
</dbReference>
<evidence type="ECO:0000256" key="4">
    <source>
        <dbReference type="ARBA" id="ARBA00023002"/>
    </source>
</evidence>
<keyword evidence="3" id="KW-0274">FAD</keyword>
<dbReference type="GeneID" id="31013351"/>
<keyword evidence="4" id="KW-0560">Oxidoreductase</keyword>
<gene>
    <name evidence="8" type="ORF">BKCO1_24000132</name>
</gene>